<evidence type="ECO:0000256" key="1">
    <source>
        <dbReference type="SAM" id="MobiDB-lite"/>
    </source>
</evidence>
<dbReference type="SUPFAM" id="SSF54236">
    <property type="entry name" value="Ubiquitin-like"/>
    <property type="match status" value="1"/>
</dbReference>
<name>A0ABR4HS03_9EURO</name>
<dbReference type="Pfam" id="PF16455">
    <property type="entry name" value="UBD"/>
    <property type="match status" value="1"/>
</dbReference>
<feature type="compositionally biased region" description="Basic and acidic residues" evidence="1">
    <location>
        <begin position="218"/>
        <end position="232"/>
    </location>
</feature>
<dbReference type="PANTHER" id="PTHR13609">
    <property type="entry name" value="UBIQUITIN DOMAIN CONTAINING 1 PROTEIN-RELATED"/>
    <property type="match status" value="1"/>
</dbReference>
<feature type="domain" description="Ubiquitin-like" evidence="2">
    <location>
        <begin position="241"/>
        <end position="317"/>
    </location>
</feature>
<accession>A0ABR4HS03</accession>
<dbReference type="InterPro" id="IPR038169">
    <property type="entry name" value="DC-UbP/UBTD2_N_sf"/>
</dbReference>
<dbReference type="InterPro" id="IPR000626">
    <property type="entry name" value="Ubiquitin-like_dom"/>
</dbReference>
<evidence type="ECO:0000259" key="2">
    <source>
        <dbReference type="PROSITE" id="PS50053"/>
    </source>
</evidence>
<reference evidence="3 4" key="1">
    <citation type="submission" date="2024-07" db="EMBL/GenBank/DDBJ databases">
        <title>Section-level genome sequencing and comparative genomics of Aspergillus sections Usti and Cavernicolus.</title>
        <authorList>
            <consortium name="Lawrence Berkeley National Laboratory"/>
            <person name="Nybo J.L."/>
            <person name="Vesth T.C."/>
            <person name="Theobald S."/>
            <person name="Frisvad J.C."/>
            <person name="Larsen T.O."/>
            <person name="Kjaerboelling I."/>
            <person name="Rothschild-Mancinelli K."/>
            <person name="Lyhne E.K."/>
            <person name="Kogle M.E."/>
            <person name="Barry K."/>
            <person name="Clum A."/>
            <person name="Na H."/>
            <person name="Ledsgaard L."/>
            <person name="Lin J."/>
            <person name="Lipzen A."/>
            <person name="Kuo A."/>
            <person name="Riley R."/>
            <person name="Mondo S."/>
            <person name="Labutti K."/>
            <person name="Haridas S."/>
            <person name="Pangalinan J."/>
            <person name="Salamov A.A."/>
            <person name="Simmons B.A."/>
            <person name="Magnuson J.K."/>
            <person name="Chen J."/>
            <person name="Drula E."/>
            <person name="Henrissat B."/>
            <person name="Wiebenga A."/>
            <person name="Lubbers R.J."/>
            <person name="Gomes A.C."/>
            <person name="Makela M.R."/>
            <person name="Stajich J."/>
            <person name="Grigoriev I.V."/>
            <person name="Mortensen U.H."/>
            <person name="De Vries R.P."/>
            <person name="Baker S.E."/>
            <person name="Andersen M.R."/>
        </authorList>
    </citation>
    <scope>NUCLEOTIDE SEQUENCE [LARGE SCALE GENOMIC DNA]</scope>
    <source>
        <strain evidence="3 4">CBS 588.65</strain>
    </source>
</reference>
<sequence>MGCCFSLSRDTHYAPPTPTEEQSAAPPPHPTSRSPTSHHSYGHPQHNNLRPSGHTSASSSTEPYQHRPLTEHLNAPIRPHVWNSKRRRWTRSLLDQERTEFFETRVTGRPEVWAALSTALTFMRANDLVTAQSIIDAAGVTVPTGDLCQGVYDEQGVLYRLPRCIVSDPENMVVESAEVDERGETTDEDEEGGFETDDRKVALDEASGDELIGDGDGVVERERERRRDEKGKTSELDLIRVQARLSDRDGPDIVVSVKKTQNVGFIARKLQQEARVPKTQRIRIAYLGKMLKEHTPLIEQGYKPGNVLNALVVARRP</sequence>
<keyword evidence="4" id="KW-1185">Reference proteome</keyword>
<evidence type="ECO:0000313" key="3">
    <source>
        <dbReference type="EMBL" id="KAL2818269.1"/>
    </source>
</evidence>
<dbReference type="InterPro" id="IPR029071">
    <property type="entry name" value="Ubiquitin-like_domsf"/>
</dbReference>
<dbReference type="EMBL" id="JBFXLT010000014">
    <property type="protein sequence ID" value="KAL2818269.1"/>
    <property type="molecule type" value="Genomic_DNA"/>
</dbReference>
<dbReference type="PROSITE" id="PS50053">
    <property type="entry name" value="UBIQUITIN_2"/>
    <property type="match status" value="1"/>
</dbReference>
<evidence type="ECO:0000313" key="4">
    <source>
        <dbReference type="Proteomes" id="UP001610334"/>
    </source>
</evidence>
<feature type="compositionally biased region" description="Acidic residues" evidence="1">
    <location>
        <begin position="186"/>
        <end position="195"/>
    </location>
</feature>
<feature type="compositionally biased region" description="Polar residues" evidence="1">
    <location>
        <begin position="45"/>
        <end position="63"/>
    </location>
</feature>
<feature type="region of interest" description="Disordered" evidence="1">
    <location>
        <begin position="177"/>
        <end position="232"/>
    </location>
</feature>
<organism evidence="3 4">
    <name type="scientific">Aspergillus granulosus</name>
    <dbReference type="NCBI Taxonomy" id="176169"/>
    <lineage>
        <taxon>Eukaryota</taxon>
        <taxon>Fungi</taxon>
        <taxon>Dikarya</taxon>
        <taxon>Ascomycota</taxon>
        <taxon>Pezizomycotina</taxon>
        <taxon>Eurotiomycetes</taxon>
        <taxon>Eurotiomycetidae</taxon>
        <taxon>Eurotiales</taxon>
        <taxon>Aspergillaceae</taxon>
        <taxon>Aspergillus</taxon>
        <taxon>Aspergillus subgen. Nidulantes</taxon>
    </lineage>
</organism>
<protein>
    <recommendedName>
        <fullName evidence="2">Ubiquitin-like domain-containing protein</fullName>
    </recommendedName>
</protein>
<proteinExistence type="predicted"/>
<dbReference type="InterPro" id="IPR039869">
    <property type="entry name" value="UBTD1/2"/>
</dbReference>
<feature type="region of interest" description="Disordered" evidence="1">
    <location>
        <begin position="1"/>
        <end position="72"/>
    </location>
</feature>
<dbReference type="Gene3D" id="1.20.225.20">
    <property type="entry name" value="Ub domain-containing protein, DC-UbP/UBTD2, N-terminal domain"/>
    <property type="match status" value="1"/>
</dbReference>
<gene>
    <name evidence="3" type="ORF">BJX63DRAFT_383840</name>
</gene>
<dbReference type="Proteomes" id="UP001610334">
    <property type="component" value="Unassembled WGS sequence"/>
</dbReference>
<dbReference type="InterPro" id="IPR032752">
    <property type="entry name" value="DC-UbP/UBTD2_N"/>
</dbReference>
<comment type="caution">
    <text evidence="3">The sequence shown here is derived from an EMBL/GenBank/DDBJ whole genome shotgun (WGS) entry which is preliminary data.</text>
</comment>